<evidence type="ECO:0000313" key="1">
    <source>
        <dbReference type="EMBL" id="MCP8968441.1"/>
    </source>
</evidence>
<evidence type="ECO:0000313" key="2">
    <source>
        <dbReference type="Proteomes" id="UP001156102"/>
    </source>
</evidence>
<dbReference type="AlphaFoldDB" id="A0AA42BPH7"/>
<dbReference type="EMBL" id="JANCLT010000003">
    <property type="protein sequence ID" value="MCP8968441.1"/>
    <property type="molecule type" value="Genomic_DNA"/>
</dbReference>
<dbReference type="Pfam" id="PF19673">
    <property type="entry name" value="DUF6176"/>
    <property type="match status" value="1"/>
</dbReference>
<organism evidence="1 2">
    <name type="scientific">Ectobacillus ponti</name>
    <dbReference type="NCBI Taxonomy" id="2961894"/>
    <lineage>
        <taxon>Bacteria</taxon>
        <taxon>Bacillati</taxon>
        <taxon>Bacillota</taxon>
        <taxon>Bacilli</taxon>
        <taxon>Bacillales</taxon>
        <taxon>Bacillaceae</taxon>
        <taxon>Ectobacillus</taxon>
    </lineage>
</organism>
<accession>A0AA42BPH7</accession>
<dbReference type="InterPro" id="IPR046174">
    <property type="entry name" value="DUF6176"/>
</dbReference>
<gene>
    <name evidence="1" type="ORF">NK662_07775</name>
</gene>
<name>A0AA42BPH7_9BACI</name>
<comment type="caution">
    <text evidence="1">The sequence shown here is derived from an EMBL/GenBank/DDBJ whole genome shotgun (WGS) entry which is preliminary data.</text>
</comment>
<proteinExistence type="predicted"/>
<reference evidence="1" key="1">
    <citation type="submission" date="2022-07" db="EMBL/GenBank/DDBJ databases">
        <authorList>
            <person name="Li W.-J."/>
            <person name="Deng Q.-Q."/>
        </authorList>
    </citation>
    <scope>NUCLEOTIDE SEQUENCE</scope>
    <source>
        <strain evidence="1">SYSU M60031</strain>
    </source>
</reference>
<dbReference type="RefSeq" id="WP_254758352.1">
    <property type="nucleotide sequence ID" value="NZ_JANCLT010000003.1"/>
</dbReference>
<protein>
    <submittedName>
        <fullName evidence="1">DUF6176 family protein</fullName>
    </submittedName>
</protein>
<keyword evidence="2" id="KW-1185">Reference proteome</keyword>
<dbReference type="Proteomes" id="UP001156102">
    <property type="component" value="Unassembled WGS sequence"/>
</dbReference>
<sequence length="114" mass="13693">MKVELSRFKVKEGKSQRVDEWMAMLNEHMDHVLLTLQDEKMYVETIFREKREDGEYLYWYSVQGEGGIQVEQSSHEVDQKHLAFWYECIDEDVPHVDMETQVVMIPEHIRAVME</sequence>